<feature type="signal peptide" evidence="1">
    <location>
        <begin position="1"/>
        <end position="19"/>
    </location>
</feature>
<gene>
    <name evidence="2" type="ORF">FKW77_006749</name>
</gene>
<keyword evidence="3" id="KW-1185">Reference proteome</keyword>
<keyword evidence="1" id="KW-0732">Signal</keyword>
<evidence type="ECO:0000313" key="3">
    <source>
        <dbReference type="Proteomes" id="UP000316270"/>
    </source>
</evidence>
<reference evidence="2 3" key="1">
    <citation type="submission" date="2019-07" db="EMBL/GenBank/DDBJ databases">
        <title>Finished genome of Venturia effusa.</title>
        <authorList>
            <person name="Young C.A."/>
            <person name="Cox M.P."/>
            <person name="Ganley A.R.D."/>
            <person name="David W.J."/>
        </authorList>
    </citation>
    <scope>NUCLEOTIDE SEQUENCE [LARGE SCALE GENOMIC DNA]</scope>
    <source>
        <strain evidence="3">albino</strain>
    </source>
</reference>
<organism evidence="2 3">
    <name type="scientific">Venturia effusa</name>
    <dbReference type="NCBI Taxonomy" id="50376"/>
    <lineage>
        <taxon>Eukaryota</taxon>
        <taxon>Fungi</taxon>
        <taxon>Dikarya</taxon>
        <taxon>Ascomycota</taxon>
        <taxon>Pezizomycotina</taxon>
        <taxon>Dothideomycetes</taxon>
        <taxon>Pleosporomycetidae</taxon>
        <taxon>Venturiales</taxon>
        <taxon>Venturiaceae</taxon>
        <taxon>Venturia</taxon>
    </lineage>
</organism>
<evidence type="ECO:0000313" key="2">
    <source>
        <dbReference type="EMBL" id="QDS75625.1"/>
    </source>
</evidence>
<feature type="chain" id="PRO_5022013366" evidence="1">
    <location>
        <begin position="20"/>
        <end position="225"/>
    </location>
</feature>
<sequence length="225" mass="24892">MHIASYLITLLALVPGIICKHSCTQAKRTYRVKCPQTECTAAQEPLSKGYGKIFDKMTNIWTTWAKDATVGGECGGYCELPQTVTPKRHNGHTYAMDCYAARIFKNVFTPMPKIPDSLEEIDHALSSMAIARAQANDQNEVDTNWEHWAKIPSNRGICGGTCGSSYKFTPKAPYTGSMLAMGCTAARVYNVVASPLPAERISLQFEHGRRDVYGEPRGRRNRDPG</sequence>
<dbReference type="Proteomes" id="UP000316270">
    <property type="component" value="Chromosome 13"/>
</dbReference>
<name>A0A517LJ00_9PEZI</name>
<dbReference type="AlphaFoldDB" id="A0A517LJ00"/>
<protein>
    <submittedName>
        <fullName evidence="2">Uncharacterized protein</fullName>
    </submittedName>
</protein>
<dbReference type="EMBL" id="CP042197">
    <property type="protein sequence ID" value="QDS75625.1"/>
    <property type="molecule type" value="Genomic_DNA"/>
</dbReference>
<accession>A0A517LJ00</accession>
<evidence type="ECO:0000256" key="1">
    <source>
        <dbReference type="SAM" id="SignalP"/>
    </source>
</evidence>
<proteinExistence type="predicted"/>